<evidence type="ECO:0000259" key="8">
    <source>
        <dbReference type="SMART" id="SM00861"/>
    </source>
</evidence>
<dbReference type="RefSeq" id="WP_002694840.1">
    <property type="nucleotide sequence ID" value="NZ_AAWS01000006.1"/>
</dbReference>
<evidence type="ECO:0000256" key="3">
    <source>
        <dbReference type="ARBA" id="ARBA00006936"/>
    </source>
</evidence>
<dbReference type="PANTHER" id="PTHR23152">
    <property type="entry name" value="2-OXOGLUTARATE DEHYDROGENASE"/>
    <property type="match status" value="1"/>
</dbReference>
<feature type="domain" description="Transketolase-like pyrimidine-binding" evidence="8">
    <location>
        <begin position="585"/>
        <end position="778"/>
    </location>
</feature>
<keyword evidence="6" id="KW-0786">Thiamine pyrophosphate</keyword>
<keyword evidence="5 9" id="KW-0560">Oxidoreductase</keyword>
<evidence type="ECO:0000256" key="7">
    <source>
        <dbReference type="SAM" id="MobiDB-lite"/>
    </source>
</evidence>
<name>A1ZGF4_MICM2</name>
<dbReference type="InterPro" id="IPR042179">
    <property type="entry name" value="KGD_C_sf"/>
</dbReference>
<dbReference type="InterPro" id="IPR005475">
    <property type="entry name" value="Transketolase-like_Pyr-bd"/>
</dbReference>
<accession>A1ZGF4</accession>
<dbReference type="InterPro" id="IPR031717">
    <property type="entry name" value="ODO-1/KGD_C"/>
</dbReference>
<dbReference type="InterPro" id="IPR001017">
    <property type="entry name" value="DH_E1"/>
</dbReference>
<dbReference type="GO" id="GO:0030976">
    <property type="term" value="F:thiamine pyrophosphate binding"/>
    <property type="evidence" value="ECO:0007669"/>
    <property type="project" value="InterPro"/>
</dbReference>
<dbReference type="Gene3D" id="3.40.50.12470">
    <property type="match status" value="1"/>
</dbReference>
<dbReference type="NCBIfam" id="NF006914">
    <property type="entry name" value="PRK09404.1"/>
    <property type="match status" value="1"/>
</dbReference>
<dbReference type="PANTHER" id="PTHR23152:SF4">
    <property type="entry name" value="2-OXOADIPATE DEHYDROGENASE COMPLEX COMPONENT E1"/>
    <property type="match status" value="1"/>
</dbReference>
<dbReference type="Pfam" id="PF16870">
    <property type="entry name" value="OxoGdeHyase_C"/>
    <property type="match status" value="1"/>
</dbReference>
<organism evidence="9 10">
    <name type="scientific">Microscilla marina ATCC 23134</name>
    <dbReference type="NCBI Taxonomy" id="313606"/>
    <lineage>
        <taxon>Bacteria</taxon>
        <taxon>Pseudomonadati</taxon>
        <taxon>Bacteroidota</taxon>
        <taxon>Cytophagia</taxon>
        <taxon>Cytophagales</taxon>
        <taxon>Microscillaceae</taxon>
        <taxon>Microscilla</taxon>
    </lineage>
</organism>
<dbReference type="CDD" id="cd02016">
    <property type="entry name" value="TPP_E1_OGDC_like"/>
    <property type="match status" value="1"/>
</dbReference>
<evidence type="ECO:0000256" key="6">
    <source>
        <dbReference type="ARBA" id="ARBA00023052"/>
    </source>
</evidence>
<evidence type="ECO:0000256" key="1">
    <source>
        <dbReference type="ARBA" id="ARBA00001964"/>
    </source>
</evidence>
<proteinExistence type="inferred from homology"/>
<dbReference type="eggNOG" id="COG0567">
    <property type="taxonomic scope" value="Bacteria"/>
</dbReference>
<keyword evidence="10" id="KW-1185">Reference proteome</keyword>
<dbReference type="Gene3D" id="1.10.287.1150">
    <property type="entry name" value="TPP helical domain"/>
    <property type="match status" value="1"/>
</dbReference>
<dbReference type="InterPro" id="IPR011603">
    <property type="entry name" value="2oxoglutarate_DH_E1"/>
</dbReference>
<comment type="caution">
    <text evidence="9">The sequence shown here is derived from an EMBL/GenBank/DDBJ whole genome shotgun (WGS) entry which is preliminary data.</text>
</comment>
<dbReference type="Pfam" id="PF00676">
    <property type="entry name" value="E1_dh"/>
    <property type="match status" value="1"/>
</dbReference>
<comment type="similarity">
    <text evidence="3">Belongs to the alpha-ketoglutarate dehydrogenase family.</text>
</comment>
<dbReference type="GO" id="GO:0005829">
    <property type="term" value="C:cytosol"/>
    <property type="evidence" value="ECO:0007669"/>
    <property type="project" value="TreeGrafter"/>
</dbReference>
<sequence length="918" mass="104873">MDKFSYIGNADVAYVEELYQQYKNDPESVDSTWQYFFKGFDFSVEQYGEPGENTNGQNGAASTTKGKASKTDIEKEISVRELISAYRSRAHLLSTTNPVRPRRDRRARLELKDFGLTDADLNTTFEAGRTIFDRPATLKEITDALKHIYERTIGFEYAYIREPEVLEWFKQKIESESLNFNPSSDYKKRILSKLNEAVAFENFLHTKYIGQKRFSIEGGESTIPALDAVINRSAELGVKEVVIGMAHRGRLNVLVNIMGKTYEDVFNEFEGEMPEEAMGDGDVKYHLGFATEIDTPEGHRVNLQLAPNPSHLEAVDPLVEGYVRAKCDRMYDGNVDRILPVLIHGDAAIAGQGLVYEITQMSKLEGYHTGGTIHFVINNQVGFTTNFEDARSSIYCTDVAKMTDSPVLHVNGDDPEAVVFCCRLAAEFREKFNRDIFIDLVCYRKHGHNESDEPKFTQPALYKLISKHPNPRELYLSRLKESGDLDASIAKEMEQEFKQMLQDRLNMVKQKAVAYKLQPVEKEWEELRWSTPTDFDRVYDTKITADMVDKIGKALTFLPKGFKPIRQIEKLLEKRKDMFFGSKILDWASAELLAYGSILAEGKIVRFSGQDVKRGTFSHRHAVLHDANTSEPFYSLDYIQEGQEKMRIYNSLLSEYGVLGFEFGYAMANPHALTIWEAQFGDFANGAQIIIDQFITAVESKWQKMNGLVMLLPHGYEGQGPEHSSARLERFLQMSAEYNIIVANLTTPANLFHILRRQLAWEFRKPLVIMSPKSLLRDKKVVSSVAEFTDGQFHEVIGDDYVEAKKVKKVLLCTGKIYYDLLKKQQDDKRKDVAIIRVEQLHPFPTKSIHLKLGKYVNAKTYWVQEEPVNMGAWSYIQRVYRYDQIEVIARKSSASPATGYHTVHSQEQATIIEAAFK</sequence>
<dbReference type="AlphaFoldDB" id="A1ZGF4"/>
<evidence type="ECO:0000256" key="4">
    <source>
        <dbReference type="ARBA" id="ARBA00012280"/>
    </source>
</evidence>
<dbReference type="GO" id="GO:0006099">
    <property type="term" value="P:tricarboxylic acid cycle"/>
    <property type="evidence" value="ECO:0007669"/>
    <property type="project" value="TreeGrafter"/>
</dbReference>
<evidence type="ECO:0000256" key="2">
    <source>
        <dbReference type="ARBA" id="ARBA00003906"/>
    </source>
</evidence>
<dbReference type="Pfam" id="PF16078">
    <property type="entry name" value="2-oxogl_dehyd_N"/>
    <property type="match status" value="1"/>
</dbReference>
<comment type="cofactor">
    <cofactor evidence="1">
        <name>thiamine diphosphate</name>
        <dbReference type="ChEBI" id="CHEBI:58937"/>
    </cofactor>
</comment>
<feature type="compositionally biased region" description="Polar residues" evidence="7">
    <location>
        <begin position="52"/>
        <end position="66"/>
    </location>
</feature>
<dbReference type="NCBIfam" id="TIGR00239">
    <property type="entry name" value="2oxo_dh_E1"/>
    <property type="match status" value="1"/>
</dbReference>
<feature type="region of interest" description="Disordered" evidence="7">
    <location>
        <begin position="47"/>
        <end position="68"/>
    </location>
</feature>
<dbReference type="OrthoDB" id="9759785at2"/>
<dbReference type="InterPro" id="IPR029061">
    <property type="entry name" value="THDP-binding"/>
</dbReference>
<evidence type="ECO:0000256" key="5">
    <source>
        <dbReference type="ARBA" id="ARBA00023002"/>
    </source>
</evidence>
<dbReference type="PIRSF" id="PIRSF000157">
    <property type="entry name" value="Oxoglu_dh_E1"/>
    <property type="match status" value="1"/>
</dbReference>
<dbReference type="SMART" id="SM00861">
    <property type="entry name" value="Transket_pyr"/>
    <property type="match status" value="1"/>
</dbReference>
<dbReference type="NCBIfam" id="NF008907">
    <property type="entry name" value="PRK12270.1"/>
    <property type="match status" value="1"/>
</dbReference>
<gene>
    <name evidence="9" type="ORF">M23134_03209</name>
</gene>
<dbReference type="SUPFAM" id="SSF52518">
    <property type="entry name" value="Thiamin diphosphate-binding fold (THDP-binding)"/>
    <property type="match status" value="2"/>
</dbReference>
<dbReference type="Pfam" id="PF02779">
    <property type="entry name" value="Transket_pyr"/>
    <property type="match status" value="1"/>
</dbReference>
<evidence type="ECO:0000313" key="10">
    <source>
        <dbReference type="Proteomes" id="UP000004095"/>
    </source>
</evidence>
<protein>
    <recommendedName>
        <fullName evidence="4">oxoglutarate dehydrogenase (succinyl-transferring)</fullName>
        <ecNumber evidence="4">1.2.4.2</ecNumber>
    </recommendedName>
</protein>
<dbReference type="Gene3D" id="3.40.50.970">
    <property type="match status" value="1"/>
</dbReference>
<dbReference type="EMBL" id="AAWS01000006">
    <property type="protein sequence ID" value="EAY30571.1"/>
    <property type="molecule type" value="Genomic_DNA"/>
</dbReference>
<evidence type="ECO:0000313" key="9">
    <source>
        <dbReference type="EMBL" id="EAY30571.1"/>
    </source>
</evidence>
<dbReference type="GO" id="GO:0045252">
    <property type="term" value="C:oxoglutarate dehydrogenase complex"/>
    <property type="evidence" value="ECO:0007669"/>
    <property type="project" value="TreeGrafter"/>
</dbReference>
<dbReference type="InterPro" id="IPR032106">
    <property type="entry name" value="2-oxogl_dehyd_N"/>
</dbReference>
<dbReference type="Proteomes" id="UP000004095">
    <property type="component" value="Unassembled WGS sequence"/>
</dbReference>
<dbReference type="GO" id="GO:0004591">
    <property type="term" value="F:oxoglutarate dehydrogenase (succinyl-transferring) activity"/>
    <property type="evidence" value="ECO:0007669"/>
    <property type="project" value="UniProtKB-EC"/>
</dbReference>
<reference evidence="9 10" key="1">
    <citation type="submission" date="2007-01" db="EMBL/GenBank/DDBJ databases">
        <authorList>
            <person name="Haygood M."/>
            <person name="Podell S."/>
            <person name="Anderson C."/>
            <person name="Hopkinson B."/>
            <person name="Roe K."/>
            <person name="Barbeau K."/>
            <person name="Gaasterland T."/>
            <person name="Ferriera S."/>
            <person name="Johnson J."/>
            <person name="Kravitz S."/>
            <person name="Beeson K."/>
            <person name="Sutton G."/>
            <person name="Rogers Y.-H."/>
            <person name="Friedman R."/>
            <person name="Frazier M."/>
            <person name="Venter J.C."/>
        </authorList>
    </citation>
    <scope>NUCLEOTIDE SEQUENCE [LARGE SCALE GENOMIC DNA]</scope>
    <source>
        <strain evidence="9 10">ATCC 23134</strain>
    </source>
</reference>
<dbReference type="Gene3D" id="3.40.50.11610">
    <property type="entry name" value="Multifunctional 2-oxoglutarate metabolism enzyme, C-terminal domain"/>
    <property type="match status" value="1"/>
</dbReference>
<dbReference type="EC" id="1.2.4.2" evidence="4"/>
<comment type="function">
    <text evidence="2">E1 component of the 2-oxoglutarate dehydrogenase (OGDH) complex which catalyzes the decarboxylation of 2-oxoglutarate, the first step in the conversion of 2-oxoglutarate to succinyl-CoA and CO(2).</text>
</comment>